<organism evidence="1 2">
    <name type="scientific">Nocardioides nanhaiensis</name>
    <dbReference type="NCBI Taxonomy" id="1476871"/>
    <lineage>
        <taxon>Bacteria</taxon>
        <taxon>Bacillati</taxon>
        <taxon>Actinomycetota</taxon>
        <taxon>Actinomycetes</taxon>
        <taxon>Propionibacteriales</taxon>
        <taxon>Nocardioidaceae</taxon>
        <taxon>Nocardioides</taxon>
    </lineage>
</organism>
<dbReference type="EMBL" id="BAABIM010000001">
    <property type="protein sequence ID" value="GAA4673299.1"/>
    <property type="molecule type" value="Genomic_DNA"/>
</dbReference>
<comment type="caution">
    <text evidence="1">The sequence shown here is derived from an EMBL/GenBank/DDBJ whole genome shotgun (WGS) entry which is preliminary data.</text>
</comment>
<evidence type="ECO:0000313" key="2">
    <source>
        <dbReference type="Proteomes" id="UP001500621"/>
    </source>
</evidence>
<reference evidence="2" key="1">
    <citation type="journal article" date="2019" name="Int. J. Syst. Evol. Microbiol.">
        <title>The Global Catalogue of Microorganisms (GCM) 10K type strain sequencing project: providing services to taxonomists for standard genome sequencing and annotation.</title>
        <authorList>
            <consortium name="The Broad Institute Genomics Platform"/>
            <consortium name="The Broad Institute Genome Sequencing Center for Infectious Disease"/>
            <person name="Wu L."/>
            <person name="Ma J."/>
        </authorList>
    </citation>
    <scope>NUCLEOTIDE SEQUENCE [LARGE SCALE GENOMIC DNA]</scope>
    <source>
        <strain evidence="2">JCM 18127</strain>
    </source>
</reference>
<keyword evidence="2" id="KW-1185">Reference proteome</keyword>
<evidence type="ECO:0000313" key="1">
    <source>
        <dbReference type="EMBL" id="GAA4673299.1"/>
    </source>
</evidence>
<name>A0ABP8VX12_9ACTN</name>
<sequence>MTSLLPSFLRRTTPAVALMAGIALLAGTGGAVAGGMITGAQIKNGTVTGADVKNLSLTTQDLRSGTLLASDLRPSAQEELQAVSAWRVVSSTTGPLTNNTNANRTATCPEGTKVLGTAAYWSVSRVAPQVVIANDGQSITAYSTNTSGGNDTMYVQAVCGHVVPAS</sequence>
<protein>
    <submittedName>
        <fullName evidence="1">Uncharacterized protein</fullName>
    </submittedName>
</protein>
<dbReference type="Proteomes" id="UP001500621">
    <property type="component" value="Unassembled WGS sequence"/>
</dbReference>
<proteinExistence type="predicted"/>
<dbReference type="RefSeq" id="WP_345262847.1">
    <property type="nucleotide sequence ID" value="NZ_BAABIM010000001.1"/>
</dbReference>
<accession>A0ABP8VX12</accession>
<gene>
    <name evidence="1" type="ORF">GCM10023226_07850</name>
</gene>